<organism evidence="3 4">
    <name type="scientific">Nocardia albiluteola</name>
    <dbReference type="NCBI Taxonomy" id="2842303"/>
    <lineage>
        <taxon>Bacteria</taxon>
        <taxon>Bacillati</taxon>
        <taxon>Actinomycetota</taxon>
        <taxon>Actinomycetes</taxon>
        <taxon>Mycobacteriales</taxon>
        <taxon>Nocardiaceae</taxon>
        <taxon>Nocardia</taxon>
    </lineage>
</organism>
<reference evidence="3 4" key="1">
    <citation type="submission" date="2021-06" db="EMBL/GenBank/DDBJ databases">
        <title>Actinomycetes sequencing.</title>
        <authorList>
            <person name="Shan Q."/>
        </authorList>
    </citation>
    <scope>NUCLEOTIDE SEQUENCE [LARGE SCALE GENOMIC DNA]</scope>
    <source>
        <strain evidence="3 4">NEAU-G5</strain>
    </source>
</reference>
<feature type="compositionally biased region" description="Pro residues" evidence="1">
    <location>
        <begin position="85"/>
        <end position="120"/>
    </location>
</feature>
<feature type="compositionally biased region" description="Low complexity" evidence="1">
    <location>
        <begin position="346"/>
        <end position="365"/>
    </location>
</feature>
<evidence type="ECO:0000313" key="4">
    <source>
        <dbReference type="Proteomes" id="UP000733379"/>
    </source>
</evidence>
<gene>
    <name evidence="3" type="ORF">KO481_31950</name>
</gene>
<comment type="caution">
    <text evidence="3">The sequence shown here is derived from an EMBL/GenBank/DDBJ whole genome shotgun (WGS) entry which is preliminary data.</text>
</comment>
<name>A0ABS6B727_9NOCA</name>
<evidence type="ECO:0000313" key="3">
    <source>
        <dbReference type="EMBL" id="MBU3066117.1"/>
    </source>
</evidence>
<feature type="transmembrane region" description="Helical" evidence="2">
    <location>
        <begin position="406"/>
        <end position="428"/>
    </location>
</feature>
<keyword evidence="2" id="KW-0812">Transmembrane</keyword>
<dbReference type="Proteomes" id="UP000733379">
    <property type="component" value="Unassembled WGS sequence"/>
</dbReference>
<sequence length="544" mass="53932">MSDPTDDQKPQPDSADSGRRPSSSAPGSGPASAPTSPDASATQRISRDELPGAAGTAGRTERIPREAGAAGPDTSAKASSGEPSAPRPGVGPSPLPPRPGPKPPAPPVPPRPGPTVPPAAPGSASTPPGTAAETQAIAKSAADQPAAQRPDLGAGDKTTVIPTSALPQTGGKSGAATESAPGGKTVIIPESALPGAGGKPVDDPKTVAMPRVSGASEAETTALPVQRPGEQATEKLQIGGQPVTDRVTPGGRAPITRPPATPRPGSGPKNTVPQGPSGPIQNPPVGEGVPGPRPGGAPSPADVQPTAPAPSMSSPTAPMSAPQHTPHDALLSAPQTPPHNAPQTTAPQNAPLGAPQNAPLGAPQPAAAPPPDAQQTHVIAAPQRIPGANPPMDAPAGSTPQLNKRWLLIAGAAVAAVVVIAVIIALVSGGTDNSPEAKVKAAIGDYTTALKSGNLPDLQSATCGAQHDFYKGIAPDQYASVHKLAVDQRKIPRVDAVDSVQITGDKAVAQASVYTDADPTRVARTFDLQNTSGGWKVCDSPNAG</sequence>
<evidence type="ECO:0000256" key="2">
    <source>
        <dbReference type="SAM" id="Phobius"/>
    </source>
</evidence>
<feature type="region of interest" description="Disordered" evidence="1">
    <location>
        <begin position="1"/>
        <end position="375"/>
    </location>
</feature>
<proteinExistence type="predicted"/>
<feature type="compositionally biased region" description="Low complexity" evidence="1">
    <location>
        <begin position="121"/>
        <end position="132"/>
    </location>
</feature>
<accession>A0ABS6B727</accession>
<evidence type="ECO:0008006" key="5">
    <source>
        <dbReference type="Google" id="ProtNLM"/>
    </source>
</evidence>
<protein>
    <recommendedName>
        <fullName evidence="5">DUF4878 domain-containing protein</fullName>
    </recommendedName>
</protein>
<dbReference type="RefSeq" id="WP_215922197.1">
    <property type="nucleotide sequence ID" value="NZ_JAHKNI010000013.1"/>
</dbReference>
<feature type="compositionally biased region" description="Low complexity" evidence="1">
    <location>
        <begin position="298"/>
        <end position="322"/>
    </location>
</feature>
<evidence type="ECO:0000256" key="1">
    <source>
        <dbReference type="SAM" id="MobiDB-lite"/>
    </source>
</evidence>
<keyword evidence="2" id="KW-1133">Transmembrane helix</keyword>
<feature type="compositionally biased region" description="Basic and acidic residues" evidence="1">
    <location>
        <begin position="1"/>
        <end position="10"/>
    </location>
</feature>
<keyword evidence="4" id="KW-1185">Reference proteome</keyword>
<dbReference type="EMBL" id="JAHKNI010000013">
    <property type="protein sequence ID" value="MBU3066117.1"/>
    <property type="molecule type" value="Genomic_DNA"/>
</dbReference>
<feature type="compositionally biased region" description="Low complexity" evidence="1">
    <location>
        <begin position="12"/>
        <end position="42"/>
    </location>
</feature>
<keyword evidence="2" id="KW-0472">Membrane</keyword>